<accession>A0A1W6N3R9</accession>
<dbReference type="KEGG" id="naf:GQ61_03085"/>
<organism evidence="2 3">
    <name type="scientific">Candidatus Nucleicultrix amoebiphila FS5</name>
    <dbReference type="NCBI Taxonomy" id="1414854"/>
    <lineage>
        <taxon>Bacteria</taxon>
        <taxon>Pseudomonadati</taxon>
        <taxon>Pseudomonadota</taxon>
        <taxon>Alphaproteobacteria</taxon>
        <taxon>Holosporales</taxon>
        <taxon>Candidatus Nucleicultricaceae</taxon>
        <taxon>Candidatus Nucleicultrix</taxon>
    </lineage>
</organism>
<feature type="transmembrane region" description="Helical" evidence="1">
    <location>
        <begin position="6"/>
        <end position="23"/>
    </location>
</feature>
<dbReference type="STRING" id="1414854.GQ61_03085"/>
<keyword evidence="1" id="KW-0812">Transmembrane</keyword>
<proteinExistence type="predicted"/>
<dbReference type="EMBL" id="CP008743">
    <property type="protein sequence ID" value="ARN84472.1"/>
    <property type="molecule type" value="Genomic_DNA"/>
</dbReference>
<sequence length="169" mass="19959">MKIKTIVIYLWFSMILTAGLNYYKRNLLSKFHENLKTHNISQIKIDAELAFQKFQNHKAKKDFAKFMGKEISREVLFDHMKNYAQSCGVSSINADFNTSYFEQNYTLQRVEVSVKAHHDRALYCFVYALENSSLLYVWLDVLDFKRDSIDEDEIVSGNIKVHIIRWRSS</sequence>
<dbReference type="Proteomes" id="UP000237351">
    <property type="component" value="Chromosome"/>
</dbReference>
<keyword evidence="1" id="KW-1133">Transmembrane helix</keyword>
<reference evidence="2 3" key="1">
    <citation type="submission" date="2014-06" db="EMBL/GenBank/DDBJ databases">
        <title>The genome of the endonuclear symbiont Nucleicultrix amoebiphila.</title>
        <authorList>
            <person name="Schulz F."/>
            <person name="Horn M."/>
        </authorList>
    </citation>
    <scope>NUCLEOTIDE SEQUENCE [LARGE SCALE GENOMIC DNA]</scope>
    <source>
        <strain evidence="2 3">FS5</strain>
    </source>
</reference>
<keyword evidence="1" id="KW-0472">Membrane</keyword>
<protein>
    <submittedName>
        <fullName evidence="2">Uncharacterized protein</fullName>
    </submittedName>
</protein>
<evidence type="ECO:0000256" key="1">
    <source>
        <dbReference type="SAM" id="Phobius"/>
    </source>
</evidence>
<evidence type="ECO:0000313" key="3">
    <source>
        <dbReference type="Proteomes" id="UP000237351"/>
    </source>
</evidence>
<evidence type="ECO:0000313" key="2">
    <source>
        <dbReference type="EMBL" id="ARN84472.1"/>
    </source>
</evidence>
<keyword evidence="3" id="KW-1185">Reference proteome</keyword>
<dbReference type="AlphaFoldDB" id="A0A1W6N3R9"/>
<dbReference type="RefSeq" id="WP_085783872.1">
    <property type="nucleotide sequence ID" value="NZ_CP008743.1"/>
</dbReference>
<gene>
    <name evidence="2" type="ORF">GQ61_03085</name>
</gene>
<name>A0A1W6N3R9_9PROT</name>